<dbReference type="InterPro" id="IPR036388">
    <property type="entry name" value="WH-like_DNA-bd_sf"/>
</dbReference>
<keyword evidence="2" id="KW-0238">DNA-binding</keyword>
<dbReference type="EMBL" id="CAJHCQ010000014">
    <property type="protein sequence ID" value="CAD6549780.1"/>
    <property type="molecule type" value="Genomic_DNA"/>
</dbReference>
<dbReference type="Pfam" id="PF00196">
    <property type="entry name" value="GerE"/>
    <property type="match status" value="1"/>
</dbReference>
<dbReference type="RefSeq" id="WP_201698488.1">
    <property type="nucleotide sequence ID" value="NZ_CAJHCQ010000014.1"/>
</dbReference>
<dbReference type="SMART" id="SM00421">
    <property type="entry name" value="HTH_LUXR"/>
    <property type="match status" value="1"/>
</dbReference>
<dbReference type="PROSITE" id="PS00622">
    <property type="entry name" value="HTH_LUXR_1"/>
    <property type="match status" value="1"/>
</dbReference>
<evidence type="ECO:0000259" key="4">
    <source>
        <dbReference type="PROSITE" id="PS50043"/>
    </source>
</evidence>
<dbReference type="InterPro" id="IPR016032">
    <property type="entry name" value="Sig_transdc_resp-reg_C-effctor"/>
</dbReference>
<dbReference type="CDD" id="cd06170">
    <property type="entry name" value="LuxR_C_like"/>
    <property type="match status" value="1"/>
</dbReference>
<evidence type="ECO:0000256" key="2">
    <source>
        <dbReference type="ARBA" id="ARBA00023125"/>
    </source>
</evidence>
<dbReference type="PANTHER" id="PTHR44688:SF16">
    <property type="entry name" value="DNA-BINDING TRANSCRIPTIONAL ACTIVATOR DEVR_DOSR"/>
    <property type="match status" value="1"/>
</dbReference>
<dbReference type="InterPro" id="IPR000792">
    <property type="entry name" value="Tscrpt_reg_LuxR_C"/>
</dbReference>
<name>A0ABM8NYT0_9BURK</name>
<evidence type="ECO:0000256" key="1">
    <source>
        <dbReference type="ARBA" id="ARBA00023015"/>
    </source>
</evidence>
<feature type="domain" description="HTH luxR-type" evidence="4">
    <location>
        <begin position="257"/>
        <end position="322"/>
    </location>
</feature>
<protein>
    <recommendedName>
        <fullName evidence="4">HTH luxR-type domain-containing protein</fullName>
    </recommendedName>
</protein>
<evidence type="ECO:0000313" key="6">
    <source>
        <dbReference type="Proteomes" id="UP000656319"/>
    </source>
</evidence>
<dbReference type="Proteomes" id="UP000656319">
    <property type="component" value="Unassembled WGS sequence"/>
</dbReference>
<accession>A0ABM8NYT0</accession>
<keyword evidence="6" id="KW-1185">Reference proteome</keyword>
<keyword evidence="3" id="KW-0804">Transcription</keyword>
<comment type="caution">
    <text evidence="5">The sequence shown here is derived from an EMBL/GenBank/DDBJ whole genome shotgun (WGS) entry which is preliminary data.</text>
</comment>
<dbReference type="PROSITE" id="PS50043">
    <property type="entry name" value="HTH_LUXR_2"/>
    <property type="match status" value="1"/>
</dbReference>
<reference evidence="5 6" key="1">
    <citation type="submission" date="2020-10" db="EMBL/GenBank/DDBJ databases">
        <authorList>
            <person name="Peeters C."/>
        </authorList>
    </citation>
    <scope>NUCLEOTIDE SEQUENCE [LARGE SCALE GENOMIC DNA]</scope>
    <source>
        <strain evidence="5 6">LMG 27952</strain>
    </source>
</reference>
<dbReference type="PANTHER" id="PTHR44688">
    <property type="entry name" value="DNA-BINDING TRANSCRIPTIONAL ACTIVATOR DEVR_DOSR"/>
    <property type="match status" value="1"/>
</dbReference>
<proteinExistence type="predicted"/>
<evidence type="ECO:0000313" key="5">
    <source>
        <dbReference type="EMBL" id="CAD6549780.1"/>
    </source>
</evidence>
<keyword evidence="1" id="KW-0805">Transcription regulation</keyword>
<dbReference type="PRINTS" id="PR00038">
    <property type="entry name" value="HTHLUXR"/>
</dbReference>
<dbReference type="Gene3D" id="1.10.10.10">
    <property type="entry name" value="Winged helix-like DNA-binding domain superfamily/Winged helix DNA-binding domain"/>
    <property type="match status" value="1"/>
</dbReference>
<sequence length="323" mass="36948">MHELNDFLLSLHCAAREVPFEDFQAHALGLLKRVVPFDAARWGTTRHDERGAAYHSPYLYNDSPDTLKDYDAVRENDEAATWCLSHLDTVTNFQLHDMCARNRDPGMLKYVREYRHMHGLIVVCRTGEHGLLQAISLYSAYLDKPFDKSQRSMMQIVFPHLREALNTSLTFQMERIRPRAGGTLWHLAISDFAGDFRFVEPGFRELLRQEWPTLMHHALPAALVGLINPRALARFQGRAVIAWIDVLHDMVFVRARARMPVDGLSPRELEVAKLVVSGLTYKDIAKTLALSPATVRNRLQAIHDRVGVHNNAELTEEFRRAGF</sequence>
<dbReference type="SUPFAM" id="SSF46894">
    <property type="entry name" value="C-terminal effector domain of the bipartite response regulators"/>
    <property type="match status" value="1"/>
</dbReference>
<gene>
    <name evidence="5" type="ORF">LMG27952_04913</name>
</gene>
<evidence type="ECO:0000256" key="3">
    <source>
        <dbReference type="ARBA" id="ARBA00023163"/>
    </source>
</evidence>
<organism evidence="5 6">
    <name type="scientific">Paraburkholderia hiiakae</name>
    <dbReference type="NCBI Taxonomy" id="1081782"/>
    <lineage>
        <taxon>Bacteria</taxon>
        <taxon>Pseudomonadati</taxon>
        <taxon>Pseudomonadota</taxon>
        <taxon>Betaproteobacteria</taxon>
        <taxon>Burkholderiales</taxon>
        <taxon>Burkholderiaceae</taxon>
        <taxon>Paraburkholderia</taxon>
    </lineage>
</organism>